<gene>
    <name evidence="1" type="ORF">BDR25DRAFT_350248</name>
</gene>
<comment type="caution">
    <text evidence="1">The sequence shown here is derived from an EMBL/GenBank/DDBJ whole genome shotgun (WGS) entry which is preliminary data.</text>
</comment>
<name>A0ACB6RB64_9PLEO</name>
<reference evidence="1" key="1">
    <citation type="journal article" date="2020" name="Stud. Mycol.">
        <title>101 Dothideomycetes genomes: a test case for predicting lifestyles and emergence of pathogens.</title>
        <authorList>
            <person name="Haridas S."/>
            <person name="Albert R."/>
            <person name="Binder M."/>
            <person name="Bloem J."/>
            <person name="Labutti K."/>
            <person name="Salamov A."/>
            <person name="Andreopoulos B."/>
            <person name="Baker S."/>
            <person name="Barry K."/>
            <person name="Bills G."/>
            <person name="Bluhm B."/>
            <person name="Cannon C."/>
            <person name="Castanera R."/>
            <person name="Culley D."/>
            <person name="Daum C."/>
            <person name="Ezra D."/>
            <person name="Gonzalez J."/>
            <person name="Henrissat B."/>
            <person name="Kuo A."/>
            <person name="Liang C."/>
            <person name="Lipzen A."/>
            <person name="Lutzoni F."/>
            <person name="Magnuson J."/>
            <person name="Mondo S."/>
            <person name="Nolan M."/>
            <person name="Ohm R."/>
            <person name="Pangilinan J."/>
            <person name="Park H.-J."/>
            <person name="Ramirez L."/>
            <person name="Alfaro M."/>
            <person name="Sun H."/>
            <person name="Tritt A."/>
            <person name="Yoshinaga Y."/>
            <person name="Zwiers L.-H."/>
            <person name="Turgeon B."/>
            <person name="Goodwin S."/>
            <person name="Spatafora J."/>
            <person name="Crous P."/>
            <person name="Grigoriev I."/>
        </authorList>
    </citation>
    <scope>NUCLEOTIDE SEQUENCE</scope>
    <source>
        <strain evidence="1">ATCC 200398</strain>
    </source>
</reference>
<accession>A0ACB6RB64</accession>
<dbReference type="EMBL" id="MU003495">
    <property type="protein sequence ID" value="KAF2475960.1"/>
    <property type="molecule type" value="Genomic_DNA"/>
</dbReference>
<evidence type="ECO:0000313" key="2">
    <source>
        <dbReference type="Proteomes" id="UP000799755"/>
    </source>
</evidence>
<sequence length="110" mass="12096">MPQALPRDPSARPWAHDIPLLKDSSINTVLCPLLRFMFPGHSALTIVLTSEWRESLSLLWENDAKGATDGDCHQEPSRKALAALLVGGANDRPRSKSAQDLYETEFALIG</sequence>
<evidence type="ECO:0000313" key="1">
    <source>
        <dbReference type="EMBL" id="KAF2475960.1"/>
    </source>
</evidence>
<organism evidence="1 2">
    <name type="scientific">Lindgomyces ingoldianus</name>
    <dbReference type="NCBI Taxonomy" id="673940"/>
    <lineage>
        <taxon>Eukaryota</taxon>
        <taxon>Fungi</taxon>
        <taxon>Dikarya</taxon>
        <taxon>Ascomycota</taxon>
        <taxon>Pezizomycotina</taxon>
        <taxon>Dothideomycetes</taxon>
        <taxon>Pleosporomycetidae</taxon>
        <taxon>Pleosporales</taxon>
        <taxon>Lindgomycetaceae</taxon>
        <taxon>Lindgomyces</taxon>
    </lineage>
</organism>
<keyword evidence="2" id="KW-1185">Reference proteome</keyword>
<proteinExistence type="predicted"/>
<dbReference type="Proteomes" id="UP000799755">
    <property type="component" value="Unassembled WGS sequence"/>
</dbReference>
<protein>
    <submittedName>
        <fullName evidence="1">Uncharacterized protein</fullName>
    </submittedName>
</protein>